<evidence type="ECO:0000313" key="1">
    <source>
        <dbReference type="EMBL" id="KJY24279.1"/>
    </source>
</evidence>
<dbReference type="Proteomes" id="UP000033551">
    <property type="component" value="Unassembled WGS sequence"/>
</dbReference>
<dbReference type="AlphaFoldDB" id="A0A0F4IRI2"/>
<gene>
    <name evidence="1" type="ORF">VR44_35835</name>
</gene>
<dbReference type="STRING" id="68223.GCA_002028425_00462"/>
<name>A0A0F4IRI2_9ACTN</name>
<protein>
    <recommendedName>
        <fullName evidence="3">DUF4034 domain-containing protein</fullName>
    </recommendedName>
</protein>
<dbReference type="PATRIC" id="fig|68223.7.peg.4323"/>
<evidence type="ECO:0008006" key="3">
    <source>
        <dbReference type="Google" id="ProtNLM"/>
    </source>
</evidence>
<organism evidence="1 2">
    <name type="scientific">Streptomyces katrae</name>
    <dbReference type="NCBI Taxonomy" id="68223"/>
    <lineage>
        <taxon>Bacteria</taxon>
        <taxon>Bacillati</taxon>
        <taxon>Actinomycetota</taxon>
        <taxon>Actinomycetes</taxon>
        <taxon>Kitasatosporales</taxon>
        <taxon>Streptomycetaceae</taxon>
        <taxon>Streptomyces</taxon>
    </lineage>
</organism>
<comment type="caution">
    <text evidence="1">The sequence shown here is derived from an EMBL/GenBank/DDBJ whole genome shotgun (WGS) entry which is preliminary data.</text>
</comment>
<dbReference type="EMBL" id="JZWV01001256">
    <property type="protein sequence ID" value="KJY24279.1"/>
    <property type="molecule type" value="Genomic_DNA"/>
</dbReference>
<accession>A0A0F4IRI2</accession>
<evidence type="ECO:0000313" key="2">
    <source>
        <dbReference type="Proteomes" id="UP000033551"/>
    </source>
</evidence>
<keyword evidence="2" id="KW-1185">Reference proteome</keyword>
<sequence length="303" mass="33624">MQKDFGDPAVTRIREAAEAADWAGVRDGLTAHPEAADRSWLLWAVGDTAGVERWIHDAVEAEPDPALPLLVAGARYISWGWEARTGARAADVSREQFEVFHERLRQAEEWLYRAAELEPSWVSPWHFLQVSGRGLQVGPVVARRRFEAVVRRAPFHLRAHQQQLQQVCKKWGGSHEEMHAFARGAMLAAPQGSPLGQLVALAHIEHWLSLDDGPDGEYMRRPETAASLLEAAERSVLHPDAEPGSGLVQVCNSFALAFSLAGAKEPARRCFELTRDTVTEFPWNYVDADPVAAYSRHRSSVGA</sequence>
<reference evidence="1 2" key="1">
    <citation type="submission" date="2015-02" db="EMBL/GenBank/DDBJ databases">
        <authorList>
            <person name="Ju K.-S."/>
            <person name="Doroghazi J.R."/>
            <person name="Metcalf W."/>
        </authorList>
    </citation>
    <scope>NUCLEOTIDE SEQUENCE [LARGE SCALE GENOMIC DNA]</scope>
    <source>
        <strain evidence="1 2">NRRL ISP-5550</strain>
    </source>
</reference>
<proteinExistence type="predicted"/>
<dbReference type="OrthoDB" id="7171245at2"/>